<evidence type="ECO:0000256" key="3">
    <source>
        <dbReference type="ARBA" id="ARBA00023125"/>
    </source>
</evidence>
<dbReference type="PANTHER" id="PTHR30055:SF234">
    <property type="entry name" value="HTH-TYPE TRANSCRIPTIONAL REGULATOR BETI"/>
    <property type="match status" value="1"/>
</dbReference>
<evidence type="ECO:0000256" key="2">
    <source>
        <dbReference type="ARBA" id="ARBA00023015"/>
    </source>
</evidence>
<dbReference type="GO" id="GO:0003700">
    <property type="term" value="F:DNA-binding transcription factor activity"/>
    <property type="evidence" value="ECO:0007669"/>
    <property type="project" value="TreeGrafter"/>
</dbReference>
<organism evidence="8 9">
    <name type="scientific">Pseudoduganella namucuonensis</name>
    <dbReference type="NCBI Taxonomy" id="1035707"/>
    <lineage>
        <taxon>Bacteria</taxon>
        <taxon>Pseudomonadati</taxon>
        <taxon>Pseudomonadota</taxon>
        <taxon>Betaproteobacteria</taxon>
        <taxon>Burkholderiales</taxon>
        <taxon>Oxalobacteraceae</taxon>
        <taxon>Telluria group</taxon>
        <taxon>Pseudoduganella</taxon>
    </lineage>
</organism>
<gene>
    <name evidence="8" type="ORF">SAMN05216552_104549</name>
</gene>
<dbReference type="EMBL" id="FPBO01000045">
    <property type="protein sequence ID" value="SFV15302.1"/>
    <property type="molecule type" value="Genomic_DNA"/>
</dbReference>
<proteinExistence type="predicted"/>
<dbReference type="STRING" id="1035707.SAMN05216552_104549"/>
<keyword evidence="4" id="KW-0804">Transcription</keyword>
<keyword evidence="3 5" id="KW-0238">DNA-binding</keyword>
<dbReference type="PROSITE" id="PS50977">
    <property type="entry name" value="HTH_TETR_2"/>
    <property type="match status" value="1"/>
</dbReference>
<dbReference type="PANTHER" id="PTHR30055">
    <property type="entry name" value="HTH-TYPE TRANSCRIPTIONAL REGULATOR RUTR"/>
    <property type="match status" value="1"/>
</dbReference>
<dbReference type="Pfam" id="PF00440">
    <property type="entry name" value="TetR_N"/>
    <property type="match status" value="1"/>
</dbReference>
<keyword evidence="9" id="KW-1185">Reference proteome</keyword>
<protein>
    <submittedName>
        <fullName evidence="8">Transcriptional regulator, TetR family</fullName>
    </submittedName>
</protein>
<evidence type="ECO:0000256" key="6">
    <source>
        <dbReference type="SAM" id="MobiDB-lite"/>
    </source>
</evidence>
<dbReference type="SUPFAM" id="SSF46689">
    <property type="entry name" value="Homeodomain-like"/>
    <property type="match status" value="1"/>
</dbReference>
<evidence type="ECO:0000313" key="8">
    <source>
        <dbReference type="EMBL" id="SFV15302.1"/>
    </source>
</evidence>
<reference evidence="9" key="1">
    <citation type="submission" date="2016-10" db="EMBL/GenBank/DDBJ databases">
        <authorList>
            <person name="Varghese N."/>
            <person name="Submissions S."/>
        </authorList>
    </citation>
    <scope>NUCLEOTIDE SEQUENCE [LARGE SCALE GENOMIC DNA]</scope>
    <source>
        <strain evidence="9">CGMCC 1.11014</strain>
    </source>
</reference>
<keyword evidence="1" id="KW-0678">Repressor</keyword>
<feature type="domain" description="HTH tetR-type" evidence="7">
    <location>
        <begin position="30"/>
        <end position="90"/>
    </location>
</feature>
<evidence type="ECO:0000256" key="1">
    <source>
        <dbReference type="ARBA" id="ARBA00022491"/>
    </source>
</evidence>
<dbReference type="InterPro" id="IPR001647">
    <property type="entry name" value="HTH_TetR"/>
</dbReference>
<dbReference type="Gene3D" id="1.10.357.10">
    <property type="entry name" value="Tetracycline Repressor, domain 2"/>
    <property type="match status" value="1"/>
</dbReference>
<dbReference type="PROSITE" id="PS01081">
    <property type="entry name" value="HTH_TETR_1"/>
    <property type="match status" value="1"/>
</dbReference>
<evidence type="ECO:0000256" key="5">
    <source>
        <dbReference type="PROSITE-ProRule" id="PRU00335"/>
    </source>
</evidence>
<feature type="region of interest" description="Disordered" evidence="6">
    <location>
        <begin position="1"/>
        <end position="25"/>
    </location>
</feature>
<dbReference type="InterPro" id="IPR009057">
    <property type="entry name" value="Homeodomain-like_sf"/>
</dbReference>
<evidence type="ECO:0000259" key="7">
    <source>
        <dbReference type="PROSITE" id="PS50977"/>
    </source>
</evidence>
<name>A0A1I7M022_9BURK</name>
<evidence type="ECO:0000313" key="9">
    <source>
        <dbReference type="Proteomes" id="UP000199391"/>
    </source>
</evidence>
<dbReference type="RefSeq" id="WP_177307677.1">
    <property type="nucleotide sequence ID" value="NZ_FPBO01000045.1"/>
</dbReference>
<accession>A0A1I7M022</accession>
<dbReference type="GO" id="GO:0000976">
    <property type="term" value="F:transcription cis-regulatory region binding"/>
    <property type="evidence" value="ECO:0007669"/>
    <property type="project" value="TreeGrafter"/>
</dbReference>
<keyword evidence="2" id="KW-0805">Transcription regulation</keyword>
<evidence type="ECO:0000256" key="4">
    <source>
        <dbReference type="ARBA" id="ARBA00023163"/>
    </source>
</evidence>
<dbReference type="AlphaFoldDB" id="A0A1I7M022"/>
<feature type="DNA-binding region" description="H-T-H motif" evidence="5">
    <location>
        <begin position="53"/>
        <end position="72"/>
    </location>
</feature>
<dbReference type="InterPro" id="IPR050109">
    <property type="entry name" value="HTH-type_TetR-like_transc_reg"/>
</dbReference>
<sequence length="241" mass="26967">MASTNRKPRGGAASPAPTGVMPVYDSAPMNERRQRILSETRRVIEENGIENLSMRELSKRADVAQRTLYNAFGSKDRIVGLAIQENYLEQVARMRFATAPDTMEGVIERLARVCMHFGRQRNYLKAVMDLYFAPAVHKDTIAMMRELSYGNVRPWLLRLERLKQISPFLSREQIEGDMTDLAFAVMRKWTIGDIGVARMADEAVRGFLVLAAGATTGEAQALALRTLARRKRPAPVAADVA</sequence>
<dbReference type="Proteomes" id="UP000199391">
    <property type="component" value="Unassembled WGS sequence"/>
</dbReference>
<dbReference type="InterPro" id="IPR023772">
    <property type="entry name" value="DNA-bd_HTH_TetR-type_CS"/>
</dbReference>